<evidence type="ECO:0000313" key="1">
    <source>
        <dbReference type="EMBL" id="PKI46267.1"/>
    </source>
</evidence>
<evidence type="ECO:0000313" key="2">
    <source>
        <dbReference type="Proteomes" id="UP000233551"/>
    </source>
</evidence>
<dbReference type="Proteomes" id="UP000233551">
    <property type="component" value="Unassembled WGS sequence"/>
</dbReference>
<keyword evidence="2" id="KW-1185">Reference proteome</keyword>
<dbReference type="EMBL" id="PGOL01002655">
    <property type="protein sequence ID" value="PKI46267.1"/>
    <property type="molecule type" value="Genomic_DNA"/>
</dbReference>
<reference evidence="1 2" key="1">
    <citation type="submission" date="2017-11" db="EMBL/GenBank/DDBJ databases">
        <title>De-novo sequencing of pomegranate (Punica granatum L.) genome.</title>
        <authorList>
            <person name="Akparov Z."/>
            <person name="Amiraslanov A."/>
            <person name="Hajiyeva S."/>
            <person name="Abbasov M."/>
            <person name="Kaur K."/>
            <person name="Hamwieh A."/>
            <person name="Solovyev V."/>
            <person name="Salamov A."/>
            <person name="Braich B."/>
            <person name="Kosarev P."/>
            <person name="Mahmoud A."/>
            <person name="Hajiyev E."/>
            <person name="Babayeva S."/>
            <person name="Izzatullayeva V."/>
            <person name="Mammadov A."/>
            <person name="Mammadov A."/>
            <person name="Sharifova S."/>
            <person name="Ojaghi J."/>
            <person name="Eynullazada K."/>
            <person name="Bayramov B."/>
            <person name="Abdulazimova A."/>
            <person name="Shahmuradov I."/>
        </authorList>
    </citation>
    <scope>NUCLEOTIDE SEQUENCE [LARGE SCALE GENOMIC DNA]</scope>
    <source>
        <strain evidence="2">cv. AG2017</strain>
        <tissue evidence="1">Leaf</tissue>
    </source>
</reference>
<proteinExistence type="predicted"/>
<gene>
    <name evidence="1" type="ORF">CRG98_033337</name>
</gene>
<name>A0A2I0IQJ6_PUNGR</name>
<sequence>MGSFFGRRCDCAINSRGGWVGLCSVCRSSCVRSLRREGWALLSKFQGLAEKEGPKYNASFEIEVLSRFSTAFGARAYDALESTNSGPRLLQGSVRLGQLLIMSRKLDMNCLDSDDGERTKVAASEEEDAPTGVPASLYEGLWSLQAVRTEFRLVGARMRAPSHDLGVSTFPWGRVMDKRKKELPLPVYDPKVDGR</sequence>
<organism evidence="1 2">
    <name type="scientific">Punica granatum</name>
    <name type="common">Pomegranate</name>
    <dbReference type="NCBI Taxonomy" id="22663"/>
    <lineage>
        <taxon>Eukaryota</taxon>
        <taxon>Viridiplantae</taxon>
        <taxon>Streptophyta</taxon>
        <taxon>Embryophyta</taxon>
        <taxon>Tracheophyta</taxon>
        <taxon>Spermatophyta</taxon>
        <taxon>Magnoliopsida</taxon>
        <taxon>eudicotyledons</taxon>
        <taxon>Gunneridae</taxon>
        <taxon>Pentapetalae</taxon>
        <taxon>rosids</taxon>
        <taxon>malvids</taxon>
        <taxon>Myrtales</taxon>
        <taxon>Lythraceae</taxon>
        <taxon>Punica</taxon>
    </lineage>
</organism>
<dbReference type="AlphaFoldDB" id="A0A2I0IQJ6"/>
<comment type="caution">
    <text evidence="1">The sequence shown here is derived from an EMBL/GenBank/DDBJ whole genome shotgun (WGS) entry which is preliminary data.</text>
</comment>
<accession>A0A2I0IQJ6</accession>
<protein>
    <submittedName>
        <fullName evidence="1">Uncharacterized protein</fullName>
    </submittedName>
</protein>